<evidence type="ECO:0000313" key="1">
    <source>
        <dbReference type="EMBL" id="KKK79601.1"/>
    </source>
</evidence>
<dbReference type="EMBL" id="LAZR01053953">
    <property type="protein sequence ID" value="KKK79601.1"/>
    <property type="molecule type" value="Genomic_DNA"/>
</dbReference>
<organism evidence="1">
    <name type="scientific">marine sediment metagenome</name>
    <dbReference type="NCBI Taxonomy" id="412755"/>
    <lineage>
        <taxon>unclassified sequences</taxon>
        <taxon>metagenomes</taxon>
        <taxon>ecological metagenomes</taxon>
    </lineage>
</organism>
<evidence type="ECO:0008006" key="2">
    <source>
        <dbReference type="Google" id="ProtNLM"/>
    </source>
</evidence>
<protein>
    <recommendedName>
        <fullName evidence="2">AP2/ERF domain-containing protein</fullName>
    </recommendedName>
</protein>
<gene>
    <name evidence="1" type="ORF">LCGC14_2831820</name>
</gene>
<comment type="caution">
    <text evidence="1">The sequence shown here is derived from an EMBL/GenBank/DDBJ whole genome shotgun (WGS) entry which is preliminary data.</text>
</comment>
<dbReference type="AlphaFoldDB" id="A0A0F9B4S4"/>
<reference evidence="1" key="1">
    <citation type="journal article" date="2015" name="Nature">
        <title>Complex archaea that bridge the gap between prokaryotes and eukaryotes.</title>
        <authorList>
            <person name="Spang A."/>
            <person name="Saw J.H."/>
            <person name="Jorgensen S.L."/>
            <person name="Zaremba-Niedzwiedzka K."/>
            <person name="Martijn J."/>
            <person name="Lind A.E."/>
            <person name="van Eijk R."/>
            <person name="Schleper C."/>
            <person name="Guy L."/>
            <person name="Ettema T.J."/>
        </authorList>
    </citation>
    <scope>NUCLEOTIDE SEQUENCE</scope>
</reference>
<feature type="non-terminal residue" evidence="1">
    <location>
        <position position="1"/>
    </location>
</feature>
<accession>A0A0F9B4S4</accession>
<sequence>HYDGYIDKMIPGRRVVASRRNVRMWSAQRVQIEGQPYERTSYRYRSKKSAVEYLEN</sequence>
<name>A0A0F9B4S4_9ZZZZ</name>
<proteinExistence type="predicted"/>